<accession>A0A6H5HEC3</accession>
<name>A0A6H5HEC3_9HEMI</name>
<protein>
    <submittedName>
        <fullName evidence="1">Uncharacterized protein</fullName>
    </submittedName>
</protein>
<gene>
    <name evidence="1" type="ORF">NTEN_LOCUS19709</name>
</gene>
<dbReference type="Proteomes" id="UP000479000">
    <property type="component" value="Unassembled WGS sequence"/>
</dbReference>
<dbReference type="EMBL" id="CADCXU010028954">
    <property type="protein sequence ID" value="CAB0015369.1"/>
    <property type="molecule type" value="Genomic_DNA"/>
</dbReference>
<sequence>MICAESLFSPLSSTSFPFFSILGGFELSGAIRPLTLRQLFVLIMPLPSVPNSIWSNSLQRFQFLRNISFFSTCECWNSSLPAYSSPDTAEVRRFFCELRCWVLQDWTTWRPLDLFHGILTNAGFRRNIATLLSPMRTFCDWLKGVNTWSHFLFTFEIRASEERLTMSCESKNVEGG</sequence>
<organism evidence="1 2">
    <name type="scientific">Nesidiocoris tenuis</name>
    <dbReference type="NCBI Taxonomy" id="355587"/>
    <lineage>
        <taxon>Eukaryota</taxon>
        <taxon>Metazoa</taxon>
        <taxon>Ecdysozoa</taxon>
        <taxon>Arthropoda</taxon>
        <taxon>Hexapoda</taxon>
        <taxon>Insecta</taxon>
        <taxon>Pterygota</taxon>
        <taxon>Neoptera</taxon>
        <taxon>Paraneoptera</taxon>
        <taxon>Hemiptera</taxon>
        <taxon>Heteroptera</taxon>
        <taxon>Panheteroptera</taxon>
        <taxon>Cimicomorpha</taxon>
        <taxon>Miridae</taxon>
        <taxon>Dicyphina</taxon>
        <taxon>Nesidiocoris</taxon>
    </lineage>
</organism>
<keyword evidence="2" id="KW-1185">Reference proteome</keyword>
<evidence type="ECO:0000313" key="2">
    <source>
        <dbReference type="Proteomes" id="UP000479000"/>
    </source>
</evidence>
<dbReference type="AlphaFoldDB" id="A0A6H5HEC3"/>
<evidence type="ECO:0000313" key="1">
    <source>
        <dbReference type="EMBL" id="CAB0015369.1"/>
    </source>
</evidence>
<proteinExistence type="predicted"/>
<reference evidence="1 2" key="1">
    <citation type="submission" date="2020-02" db="EMBL/GenBank/DDBJ databases">
        <authorList>
            <person name="Ferguson B K."/>
        </authorList>
    </citation>
    <scope>NUCLEOTIDE SEQUENCE [LARGE SCALE GENOMIC DNA]</scope>
</reference>